<evidence type="ECO:0000313" key="1">
    <source>
        <dbReference type="EMBL" id="QNO16473.1"/>
    </source>
</evidence>
<dbReference type="Proteomes" id="UP000516160">
    <property type="component" value="Chromosome"/>
</dbReference>
<name>A0A7G9WCR1_ALKCA</name>
<dbReference type="GO" id="GO:0046983">
    <property type="term" value="F:protein dimerization activity"/>
    <property type="evidence" value="ECO:0007669"/>
    <property type="project" value="InterPro"/>
</dbReference>
<dbReference type="AlphaFoldDB" id="A0A7G9WCR1"/>
<organism evidence="1 2">
    <name type="scientific">Alkalicella caledoniensis</name>
    <dbReference type="NCBI Taxonomy" id="2731377"/>
    <lineage>
        <taxon>Bacteria</taxon>
        <taxon>Bacillati</taxon>
        <taxon>Bacillota</taxon>
        <taxon>Clostridia</taxon>
        <taxon>Eubacteriales</taxon>
        <taxon>Proteinivoracaceae</taxon>
        <taxon>Alkalicella</taxon>
    </lineage>
</organism>
<sequence>MTNRKVQLTKEIEDLRKKLAEADKAGNKPIYGNEDLLALSRLLDEKINEFYNSSDKK</sequence>
<dbReference type="RefSeq" id="WP_213166865.1">
    <property type="nucleotide sequence ID" value="NZ_CP058559.1"/>
</dbReference>
<gene>
    <name evidence="1" type="ORF">HYG86_17665</name>
</gene>
<dbReference type="InterPro" id="IPR018540">
    <property type="entry name" value="Spo0E-like"/>
</dbReference>
<keyword evidence="2" id="KW-1185">Reference proteome</keyword>
<accession>A0A7G9WCR1</accession>
<dbReference type="Pfam" id="PF09388">
    <property type="entry name" value="SpoOE-like"/>
    <property type="match status" value="1"/>
</dbReference>
<proteinExistence type="predicted"/>
<dbReference type="Gene3D" id="4.10.280.10">
    <property type="entry name" value="Helix-loop-helix DNA-binding domain"/>
    <property type="match status" value="1"/>
</dbReference>
<dbReference type="EMBL" id="CP058559">
    <property type="protein sequence ID" value="QNO16473.1"/>
    <property type="molecule type" value="Genomic_DNA"/>
</dbReference>
<reference evidence="1 2" key="1">
    <citation type="submission" date="2020-07" db="EMBL/GenBank/DDBJ databases">
        <title>Alkalicella. sp. LB2 genome.</title>
        <authorList>
            <person name="Postec A."/>
            <person name="Quemeneur M."/>
        </authorList>
    </citation>
    <scope>NUCLEOTIDE SEQUENCE [LARGE SCALE GENOMIC DNA]</scope>
    <source>
        <strain evidence="1 2">LB2</strain>
    </source>
</reference>
<dbReference type="KEGG" id="acae:HYG86_17665"/>
<evidence type="ECO:0000313" key="2">
    <source>
        <dbReference type="Proteomes" id="UP000516160"/>
    </source>
</evidence>
<dbReference type="InterPro" id="IPR036638">
    <property type="entry name" value="HLH_DNA-bd_sf"/>
</dbReference>
<protein>
    <submittedName>
        <fullName evidence="1">Aspartyl-phosphate phosphatase Spo0E family protein</fullName>
    </submittedName>
</protein>
<dbReference type="GO" id="GO:0043937">
    <property type="term" value="P:regulation of sporulation"/>
    <property type="evidence" value="ECO:0007669"/>
    <property type="project" value="InterPro"/>
</dbReference>